<organism evidence="8 9">
    <name type="scientific">Alteribacter lacisalsi</name>
    <dbReference type="NCBI Taxonomy" id="2045244"/>
    <lineage>
        <taxon>Bacteria</taxon>
        <taxon>Bacillati</taxon>
        <taxon>Bacillota</taxon>
        <taxon>Bacilli</taxon>
        <taxon>Bacillales</taxon>
        <taxon>Bacillaceae</taxon>
        <taxon>Alteribacter</taxon>
    </lineage>
</organism>
<evidence type="ECO:0000256" key="6">
    <source>
        <dbReference type="SAM" id="Phobius"/>
    </source>
</evidence>
<keyword evidence="9" id="KW-1185">Reference proteome</keyword>
<evidence type="ECO:0000313" key="8">
    <source>
        <dbReference type="EMBL" id="PYZ99225.1"/>
    </source>
</evidence>
<evidence type="ECO:0000256" key="2">
    <source>
        <dbReference type="ARBA" id="ARBA00022448"/>
    </source>
</evidence>
<accession>A0A2W0HNP9</accession>
<feature type="transmembrane region" description="Helical" evidence="6">
    <location>
        <begin position="330"/>
        <end position="349"/>
    </location>
</feature>
<keyword evidence="2" id="KW-0813">Transport</keyword>
<dbReference type="GO" id="GO:0022857">
    <property type="term" value="F:transmembrane transporter activity"/>
    <property type="evidence" value="ECO:0007669"/>
    <property type="project" value="InterPro"/>
</dbReference>
<name>A0A2W0HNP9_9BACI</name>
<dbReference type="InterPro" id="IPR011701">
    <property type="entry name" value="MFS"/>
</dbReference>
<dbReference type="PANTHER" id="PTHR23504">
    <property type="entry name" value="MAJOR FACILITATOR SUPERFAMILY DOMAIN-CONTAINING PROTEIN 10"/>
    <property type="match status" value="1"/>
</dbReference>
<evidence type="ECO:0000259" key="7">
    <source>
        <dbReference type="PROSITE" id="PS50850"/>
    </source>
</evidence>
<evidence type="ECO:0000256" key="1">
    <source>
        <dbReference type="ARBA" id="ARBA00004651"/>
    </source>
</evidence>
<evidence type="ECO:0000256" key="4">
    <source>
        <dbReference type="ARBA" id="ARBA00022989"/>
    </source>
</evidence>
<dbReference type="PROSITE" id="PS50850">
    <property type="entry name" value="MFS"/>
    <property type="match status" value="1"/>
</dbReference>
<dbReference type="PRINTS" id="PR01035">
    <property type="entry name" value="TCRTETA"/>
</dbReference>
<feature type="transmembrane region" description="Helical" evidence="6">
    <location>
        <begin position="148"/>
        <end position="170"/>
    </location>
</feature>
<dbReference type="AlphaFoldDB" id="A0A2W0HNP9"/>
<keyword evidence="3 6" id="KW-0812">Transmembrane</keyword>
<comment type="caution">
    <text evidence="8">The sequence shown here is derived from an EMBL/GenBank/DDBJ whole genome shotgun (WGS) entry which is preliminary data.</text>
</comment>
<reference evidence="8 9" key="1">
    <citation type="submission" date="2017-10" db="EMBL/GenBank/DDBJ databases">
        <title>Bacillus sp. nov., a halophilic bacterium isolated from a Yangshapao Lake.</title>
        <authorList>
            <person name="Wang H."/>
        </authorList>
    </citation>
    <scope>NUCLEOTIDE SEQUENCE [LARGE SCALE GENOMIC DNA]</scope>
    <source>
        <strain evidence="8 9">YSP-3</strain>
    </source>
</reference>
<dbReference type="EMBL" id="PDOF01000001">
    <property type="protein sequence ID" value="PYZ99225.1"/>
    <property type="molecule type" value="Genomic_DNA"/>
</dbReference>
<feature type="transmembrane region" description="Helical" evidence="6">
    <location>
        <begin position="291"/>
        <end position="309"/>
    </location>
</feature>
<feature type="transmembrane region" description="Helical" evidence="6">
    <location>
        <begin position="62"/>
        <end position="85"/>
    </location>
</feature>
<feature type="domain" description="Major facilitator superfamily (MFS) profile" evidence="7">
    <location>
        <begin position="1"/>
        <end position="377"/>
    </location>
</feature>
<dbReference type="InterPro" id="IPR001958">
    <property type="entry name" value="Tet-R_TetA/multi-R_MdtG-like"/>
</dbReference>
<dbReference type="OrthoDB" id="9793283at2"/>
<keyword evidence="5 6" id="KW-0472">Membrane</keyword>
<dbReference type="SUPFAM" id="SSF103473">
    <property type="entry name" value="MFS general substrate transporter"/>
    <property type="match status" value="1"/>
</dbReference>
<feature type="transmembrane region" description="Helical" evidence="6">
    <location>
        <begin position="91"/>
        <end position="109"/>
    </location>
</feature>
<evidence type="ECO:0000256" key="5">
    <source>
        <dbReference type="ARBA" id="ARBA00023136"/>
    </source>
</evidence>
<protein>
    <submittedName>
        <fullName evidence="8">MFS transporter</fullName>
    </submittedName>
</protein>
<sequence>MINMFVVMMGIGLVIPVLPYYVESFDAGAVELGILIALFAFMQFLFAPFWGRLSDRVGRKPLIAAGMFGFALAEFIFAFASQMWMLYLSRILAGTFGSAIMPSAMAFVADTTSEEKRSKGMGLLGMSMALGIVFGPGIGGWLAEINLAAPFLFAGIAATIAGLFSLFLLPESLPKEVREEKDSERPGQLKSILRAVTSPVGFLLVLVFVLSFGLANFQTSFGLYALARFEYTPAEVGTIVMIVGVVGAVAQGGLVGRLTGRFGDERVALGALLLSGIGFILMSLAFSYTTLIVTTCLFFLGNSLLRPSVNSMISKRAGKKQGLIMGVNNSFVSLGNVAGALIAGNVFAVNLFLPFSIGAAAMFLAWAATIIWLSHQKQQTVIDRTNRVESS</sequence>
<dbReference type="Pfam" id="PF07690">
    <property type="entry name" value="MFS_1"/>
    <property type="match status" value="1"/>
</dbReference>
<comment type="subcellular location">
    <subcellularLocation>
        <location evidence="1">Cell membrane</location>
        <topology evidence="1">Multi-pass membrane protein</topology>
    </subcellularLocation>
</comment>
<feature type="transmembrane region" description="Helical" evidence="6">
    <location>
        <begin position="191"/>
        <end position="214"/>
    </location>
</feature>
<feature type="transmembrane region" description="Helical" evidence="6">
    <location>
        <begin position="28"/>
        <end position="50"/>
    </location>
</feature>
<feature type="transmembrane region" description="Helical" evidence="6">
    <location>
        <begin position="267"/>
        <end position="285"/>
    </location>
</feature>
<dbReference type="InterPro" id="IPR020846">
    <property type="entry name" value="MFS_dom"/>
</dbReference>
<feature type="transmembrane region" description="Helical" evidence="6">
    <location>
        <begin position="121"/>
        <end position="142"/>
    </location>
</feature>
<dbReference type="GO" id="GO:0005886">
    <property type="term" value="C:plasma membrane"/>
    <property type="evidence" value="ECO:0007669"/>
    <property type="project" value="UniProtKB-SubCell"/>
</dbReference>
<dbReference type="Gene3D" id="1.20.1250.20">
    <property type="entry name" value="MFS general substrate transporter like domains"/>
    <property type="match status" value="1"/>
</dbReference>
<feature type="transmembrane region" description="Helical" evidence="6">
    <location>
        <begin position="5"/>
        <end position="22"/>
    </location>
</feature>
<proteinExistence type="predicted"/>
<feature type="transmembrane region" description="Helical" evidence="6">
    <location>
        <begin position="355"/>
        <end position="374"/>
    </location>
</feature>
<dbReference type="PANTHER" id="PTHR23504:SF115">
    <property type="entry name" value="MULTIDRUG RESISTANCE PROTEIN 2"/>
    <property type="match status" value="1"/>
</dbReference>
<evidence type="ECO:0000313" key="9">
    <source>
        <dbReference type="Proteomes" id="UP000248066"/>
    </source>
</evidence>
<evidence type="ECO:0000256" key="3">
    <source>
        <dbReference type="ARBA" id="ARBA00022692"/>
    </source>
</evidence>
<dbReference type="Proteomes" id="UP000248066">
    <property type="component" value="Unassembled WGS sequence"/>
</dbReference>
<keyword evidence="4 6" id="KW-1133">Transmembrane helix</keyword>
<feature type="transmembrane region" description="Helical" evidence="6">
    <location>
        <begin position="234"/>
        <end position="255"/>
    </location>
</feature>
<dbReference type="InterPro" id="IPR036259">
    <property type="entry name" value="MFS_trans_sf"/>
</dbReference>
<gene>
    <name evidence="8" type="ORF">CR205_09870</name>
</gene>